<comment type="subcellular location">
    <subcellularLocation>
        <location evidence="1">Membrane</location>
        <topology evidence="1">Single-pass membrane protein</topology>
    </subcellularLocation>
</comment>
<dbReference type="GO" id="GO:0016020">
    <property type="term" value="C:membrane"/>
    <property type="evidence" value="ECO:0007669"/>
    <property type="project" value="UniProtKB-SubCell"/>
</dbReference>
<dbReference type="Pfam" id="PF13639">
    <property type="entry name" value="zf-RING_2"/>
    <property type="match status" value="1"/>
</dbReference>
<dbReference type="AlphaFoldDB" id="A0AAN7WRD9"/>
<dbReference type="InterPro" id="IPR001841">
    <property type="entry name" value="Znf_RING"/>
</dbReference>
<dbReference type="EMBL" id="JAWIZZ010000041">
    <property type="protein sequence ID" value="KAK5780457.1"/>
    <property type="molecule type" value="Genomic_DNA"/>
</dbReference>
<evidence type="ECO:0000256" key="10">
    <source>
        <dbReference type="ARBA" id="ARBA00023136"/>
    </source>
</evidence>
<dbReference type="SUPFAM" id="SSF57850">
    <property type="entry name" value="RING/U-box"/>
    <property type="match status" value="1"/>
</dbReference>
<keyword evidence="10" id="KW-0472">Membrane</keyword>
<evidence type="ECO:0000256" key="9">
    <source>
        <dbReference type="ARBA" id="ARBA00022989"/>
    </source>
</evidence>
<evidence type="ECO:0000259" key="12">
    <source>
        <dbReference type="PROSITE" id="PS50089"/>
    </source>
</evidence>
<dbReference type="Gene3D" id="3.30.40.10">
    <property type="entry name" value="Zinc/RING finger domain, C3HC4 (zinc finger)"/>
    <property type="match status" value="1"/>
</dbReference>
<dbReference type="InterPro" id="IPR013083">
    <property type="entry name" value="Znf_RING/FYVE/PHD"/>
</dbReference>
<keyword evidence="7" id="KW-0833">Ubl conjugation pathway</keyword>
<evidence type="ECO:0000313" key="14">
    <source>
        <dbReference type="Proteomes" id="UP001306508"/>
    </source>
</evidence>
<comment type="caution">
    <text evidence="13">The sequence shown here is derived from an EMBL/GenBank/DDBJ whole genome shotgun (WGS) entry which is preliminary data.</text>
</comment>
<evidence type="ECO:0000256" key="6">
    <source>
        <dbReference type="ARBA" id="ARBA00022771"/>
    </source>
</evidence>
<evidence type="ECO:0000256" key="11">
    <source>
        <dbReference type="PROSITE-ProRule" id="PRU00175"/>
    </source>
</evidence>
<organism evidence="13 14">
    <name type="scientific">Arxiozyma heterogenica</name>
    <dbReference type="NCBI Taxonomy" id="278026"/>
    <lineage>
        <taxon>Eukaryota</taxon>
        <taxon>Fungi</taxon>
        <taxon>Dikarya</taxon>
        <taxon>Ascomycota</taxon>
        <taxon>Saccharomycotina</taxon>
        <taxon>Saccharomycetes</taxon>
        <taxon>Saccharomycetales</taxon>
        <taxon>Saccharomycetaceae</taxon>
        <taxon>Arxiozyma</taxon>
    </lineage>
</organism>
<dbReference type="SMART" id="SM00184">
    <property type="entry name" value="RING"/>
    <property type="match status" value="1"/>
</dbReference>
<evidence type="ECO:0000256" key="3">
    <source>
        <dbReference type="ARBA" id="ARBA00022679"/>
    </source>
</evidence>
<keyword evidence="14" id="KW-1185">Reference proteome</keyword>
<dbReference type="PROSITE" id="PS50089">
    <property type="entry name" value="ZF_RING_2"/>
    <property type="match status" value="1"/>
</dbReference>
<sequence>MESTDRRNMRTQFQALFDTLRDPQSNSYLLELFASMIVSPELQEEWLNGGDSNKVKGCSQEFIDSLPRVPRSEIPLKESCPICYEKFGDDEYPLVAELPHCHHYFDVQCISLWLSKHATCPLCRDVVNQKTFDNIDLSKAELEEDWGMYS</sequence>
<evidence type="ECO:0000256" key="5">
    <source>
        <dbReference type="ARBA" id="ARBA00022723"/>
    </source>
</evidence>
<feature type="domain" description="RING-type" evidence="12">
    <location>
        <begin position="80"/>
        <end position="124"/>
    </location>
</feature>
<protein>
    <recommendedName>
        <fullName evidence="12">RING-type domain-containing protein</fullName>
    </recommendedName>
</protein>
<keyword evidence="9" id="KW-1133">Transmembrane helix</keyword>
<keyword evidence="4" id="KW-0812">Transmembrane</keyword>
<evidence type="ECO:0000256" key="8">
    <source>
        <dbReference type="ARBA" id="ARBA00022833"/>
    </source>
</evidence>
<dbReference type="GO" id="GO:0008270">
    <property type="term" value="F:zinc ion binding"/>
    <property type="evidence" value="ECO:0007669"/>
    <property type="project" value="UniProtKB-KW"/>
</dbReference>
<gene>
    <name evidence="13" type="ORF">RI543_002216</name>
</gene>
<accession>A0AAN7WRD9</accession>
<keyword evidence="3" id="KW-0808">Transferase</keyword>
<dbReference type="PANTHER" id="PTHR45768:SF18">
    <property type="entry name" value="RING-H2 FINGER PROTEIN ATL47-RELATED"/>
    <property type="match status" value="1"/>
</dbReference>
<proteinExistence type="predicted"/>
<evidence type="ECO:0000256" key="1">
    <source>
        <dbReference type="ARBA" id="ARBA00004167"/>
    </source>
</evidence>
<reference evidence="14" key="1">
    <citation type="submission" date="2023-07" db="EMBL/GenBank/DDBJ databases">
        <title>A draft genome of Kazachstania heterogenica Y-27499.</title>
        <authorList>
            <person name="Donic C."/>
            <person name="Kralova J.S."/>
            <person name="Fidel L."/>
            <person name="Ben-Dor S."/>
            <person name="Jung S."/>
        </authorList>
    </citation>
    <scope>NUCLEOTIDE SEQUENCE [LARGE SCALE GENOMIC DNA]</scope>
    <source>
        <strain evidence="14">Y27499</strain>
    </source>
</reference>
<evidence type="ECO:0000256" key="4">
    <source>
        <dbReference type="ARBA" id="ARBA00022692"/>
    </source>
</evidence>
<comment type="pathway">
    <text evidence="2">Protein modification; protein ubiquitination.</text>
</comment>
<keyword evidence="8" id="KW-0862">Zinc</keyword>
<evidence type="ECO:0000256" key="7">
    <source>
        <dbReference type="ARBA" id="ARBA00022786"/>
    </source>
</evidence>
<name>A0AAN7WRD9_9SACH</name>
<keyword evidence="6 11" id="KW-0863">Zinc-finger</keyword>
<keyword evidence="5" id="KW-0479">Metal-binding</keyword>
<dbReference type="GO" id="GO:0016740">
    <property type="term" value="F:transferase activity"/>
    <property type="evidence" value="ECO:0007669"/>
    <property type="project" value="UniProtKB-KW"/>
</dbReference>
<evidence type="ECO:0000313" key="13">
    <source>
        <dbReference type="EMBL" id="KAK5780457.1"/>
    </source>
</evidence>
<evidence type="ECO:0000256" key="2">
    <source>
        <dbReference type="ARBA" id="ARBA00004906"/>
    </source>
</evidence>
<dbReference type="Proteomes" id="UP001306508">
    <property type="component" value="Unassembled WGS sequence"/>
</dbReference>
<dbReference type="PANTHER" id="PTHR45768">
    <property type="entry name" value="E3 UBIQUITIN-PROTEIN LIGASE RNF13-LIKE"/>
    <property type="match status" value="1"/>
</dbReference>